<organism evidence="2 3">
    <name type="scientific">Cirrhinus mrigala</name>
    <name type="common">Mrigala</name>
    <dbReference type="NCBI Taxonomy" id="683832"/>
    <lineage>
        <taxon>Eukaryota</taxon>
        <taxon>Metazoa</taxon>
        <taxon>Chordata</taxon>
        <taxon>Craniata</taxon>
        <taxon>Vertebrata</taxon>
        <taxon>Euteleostomi</taxon>
        <taxon>Actinopterygii</taxon>
        <taxon>Neopterygii</taxon>
        <taxon>Teleostei</taxon>
        <taxon>Ostariophysi</taxon>
        <taxon>Cypriniformes</taxon>
        <taxon>Cyprinidae</taxon>
        <taxon>Labeoninae</taxon>
        <taxon>Labeonini</taxon>
        <taxon>Cirrhinus</taxon>
    </lineage>
</organism>
<accession>A0ABD0RSZ7</accession>
<evidence type="ECO:0000313" key="2">
    <source>
        <dbReference type="EMBL" id="KAL0201121.1"/>
    </source>
</evidence>
<feature type="compositionally biased region" description="Basic and acidic residues" evidence="1">
    <location>
        <begin position="10"/>
        <end position="20"/>
    </location>
</feature>
<keyword evidence="3" id="KW-1185">Reference proteome</keyword>
<dbReference type="Proteomes" id="UP001529510">
    <property type="component" value="Unassembled WGS sequence"/>
</dbReference>
<feature type="non-terminal residue" evidence="2">
    <location>
        <position position="1"/>
    </location>
</feature>
<feature type="region of interest" description="Disordered" evidence="1">
    <location>
        <begin position="1"/>
        <end position="67"/>
    </location>
</feature>
<evidence type="ECO:0000256" key="1">
    <source>
        <dbReference type="SAM" id="MobiDB-lite"/>
    </source>
</evidence>
<feature type="non-terminal residue" evidence="2">
    <location>
        <position position="67"/>
    </location>
</feature>
<name>A0ABD0RSZ7_CIRMR</name>
<feature type="compositionally biased region" description="Basic and acidic residues" evidence="1">
    <location>
        <begin position="29"/>
        <end position="38"/>
    </location>
</feature>
<sequence>KPAKPADPTQDPKTRSKPAEEQNQNRSTSRRDGVHQDVPESLASSVSAGNQGKRRFSELDIPFIDED</sequence>
<comment type="caution">
    <text evidence="2">The sequence shown here is derived from an EMBL/GenBank/DDBJ whole genome shotgun (WGS) entry which is preliminary data.</text>
</comment>
<dbReference type="EMBL" id="JAMKFB020000002">
    <property type="protein sequence ID" value="KAL0201121.1"/>
    <property type="molecule type" value="Genomic_DNA"/>
</dbReference>
<reference evidence="2 3" key="1">
    <citation type="submission" date="2024-05" db="EMBL/GenBank/DDBJ databases">
        <title>Genome sequencing and assembly of Indian major carp, Cirrhinus mrigala (Hamilton, 1822).</title>
        <authorList>
            <person name="Mohindra V."/>
            <person name="Chowdhury L.M."/>
            <person name="Lal K."/>
            <person name="Jena J.K."/>
        </authorList>
    </citation>
    <scope>NUCLEOTIDE SEQUENCE [LARGE SCALE GENOMIC DNA]</scope>
    <source>
        <strain evidence="2">CM1030</strain>
        <tissue evidence="2">Blood</tissue>
    </source>
</reference>
<protein>
    <submittedName>
        <fullName evidence="2">Uncharacterized protein</fullName>
    </submittedName>
</protein>
<proteinExistence type="predicted"/>
<evidence type="ECO:0000313" key="3">
    <source>
        <dbReference type="Proteomes" id="UP001529510"/>
    </source>
</evidence>
<dbReference type="AlphaFoldDB" id="A0ABD0RSZ7"/>
<gene>
    <name evidence="2" type="ORF">M9458_004308</name>
</gene>